<dbReference type="EMBL" id="OX365700">
    <property type="protein sequence ID" value="CAI4030817.1"/>
    <property type="molecule type" value="Genomic_DNA"/>
</dbReference>
<reference evidence="1" key="1">
    <citation type="submission" date="2022-10" db="EMBL/GenBank/DDBJ databases">
        <authorList>
            <person name="Koch H."/>
        </authorList>
    </citation>
    <scope>NUCLEOTIDE SEQUENCE</scope>
    <source>
        <strain evidence="1">DNF</strain>
    </source>
</reference>
<evidence type="ECO:0000313" key="1">
    <source>
        <dbReference type="EMBL" id="CAI4030817.1"/>
    </source>
</evidence>
<accession>A0AA86T5P1</accession>
<sequence>MLVGSLLVWEVCLMGGCAVPATELELGSRDPSLDHRKIARYYHQEAARLWKQSEDMTVRAIQYEHLFGPSSDWVQGTKLLAESYRAAAMEHERLAGRHQDLAEGRAVEEP</sequence>
<dbReference type="KEGG" id="nti:DNFV4_01247"/>
<dbReference type="Proteomes" id="UP001179121">
    <property type="component" value="Chromosome"/>
</dbReference>
<organism evidence="1 2">
    <name type="scientific">Nitrospira tepida</name>
    <dbReference type="NCBI Taxonomy" id="2973512"/>
    <lineage>
        <taxon>Bacteria</taxon>
        <taxon>Pseudomonadati</taxon>
        <taxon>Nitrospirota</taxon>
        <taxon>Nitrospiria</taxon>
        <taxon>Nitrospirales</taxon>
        <taxon>Nitrospiraceae</taxon>
        <taxon>Nitrospira</taxon>
    </lineage>
</organism>
<gene>
    <name evidence="1" type="ORF">DNFV4_01247</name>
</gene>
<proteinExistence type="predicted"/>
<dbReference type="AlphaFoldDB" id="A0AA86T5P1"/>
<name>A0AA86T5P1_9BACT</name>
<protein>
    <recommendedName>
        <fullName evidence="3">DUF4398 domain-containing protein</fullName>
    </recommendedName>
</protein>
<keyword evidence="2" id="KW-1185">Reference proteome</keyword>
<evidence type="ECO:0008006" key="3">
    <source>
        <dbReference type="Google" id="ProtNLM"/>
    </source>
</evidence>
<evidence type="ECO:0000313" key="2">
    <source>
        <dbReference type="Proteomes" id="UP001179121"/>
    </source>
</evidence>